<evidence type="ECO:0000313" key="1">
    <source>
        <dbReference type="EMBL" id="KAI5676926.1"/>
    </source>
</evidence>
<comment type="caution">
    <text evidence="1">The sequence shown here is derived from an EMBL/GenBank/DDBJ whole genome shotgun (WGS) entry which is preliminary data.</text>
</comment>
<organism evidence="1 2">
    <name type="scientific">Catharanthus roseus</name>
    <name type="common">Madagascar periwinkle</name>
    <name type="synonym">Vinca rosea</name>
    <dbReference type="NCBI Taxonomy" id="4058"/>
    <lineage>
        <taxon>Eukaryota</taxon>
        <taxon>Viridiplantae</taxon>
        <taxon>Streptophyta</taxon>
        <taxon>Embryophyta</taxon>
        <taxon>Tracheophyta</taxon>
        <taxon>Spermatophyta</taxon>
        <taxon>Magnoliopsida</taxon>
        <taxon>eudicotyledons</taxon>
        <taxon>Gunneridae</taxon>
        <taxon>Pentapetalae</taxon>
        <taxon>asterids</taxon>
        <taxon>lamiids</taxon>
        <taxon>Gentianales</taxon>
        <taxon>Apocynaceae</taxon>
        <taxon>Rauvolfioideae</taxon>
        <taxon>Vinceae</taxon>
        <taxon>Catharanthinae</taxon>
        <taxon>Catharanthus</taxon>
    </lineage>
</organism>
<reference evidence="2" key="1">
    <citation type="journal article" date="2023" name="Nat. Plants">
        <title>Single-cell RNA sequencing provides a high-resolution roadmap for understanding the multicellular compartmentation of specialized metabolism.</title>
        <authorList>
            <person name="Sun S."/>
            <person name="Shen X."/>
            <person name="Li Y."/>
            <person name="Li Y."/>
            <person name="Wang S."/>
            <person name="Li R."/>
            <person name="Zhang H."/>
            <person name="Shen G."/>
            <person name="Guo B."/>
            <person name="Wei J."/>
            <person name="Xu J."/>
            <person name="St-Pierre B."/>
            <person name="Chen S."/>
            <person name="Sun C."/>
        </authorList>
    </citation>
    <scope>NUCLEOTIDE SEQUENCE [LARGE SCALE GENOMIC DNA]</scope>
</reference>
<name>A0ACC0BWC0_CATRO</name>
<evidence type="ECO:0000313" key="2">
    <source>
        <dbReference type="Proteomes" id="UP001060085"/>
    </source>
</evidence>
<accession>A0ACC0BWC0</accession>
<keyword evidence="2" id="KW-1185">Reference proteome</keyword>
<proteinExistence type="predicted"/>
<dbReference type="Proteomes" id="UP001060085">
    <property type="component" value="Linkage Group LG02"/>
</dbReference>
<sequence length="119" mass="13323">MEEFKEASLEGLEGSKTKRGAIMDPTASDRFYPTIIGRPLVRKGLKTNDLPRTVLLEVWRIDEAFAGLVDSSLAYKKVLHQGGDLGKVVNQIYMQMKIHIKVVAKQPPNKGSLKDLRET</sequence>
<protein>
    <submittedName>
        <fullName evidence="1">Uncharacterized protein</fullName>
    </submittedName>
</protein>
<gene>
    <name evidence="1" type="ORF">M9H77_07876</name>
</gene>
<dbReference type="EMBL" id="CM044702">
    <property type="protein sequence ID" value="KAI5676926.1"/>
    <property type="molecule type" value="Genomic_DNA"/>
</dbReference>